<dbReference type="EMBL" id="LBZV01000003">
    <property type="protein sequence ID" value="KKR78110.1"/>
    <property type="molecule type" value="Genomic_DNA"/>
</dbReference>
<sequence>MIYKSIIGKEIELTDERRQHIISRHPDVATHFTKASTTLVEPDEIRIDKEDKNVLLFYKYFSKIGSGKYLVVAVKFNKRNFLLTLYSTHRIRTGEKYEIKQAS</sequence>
<evidence type="ECO:0008006" key="3">
    <source>
        <dbReference type="Google" id="ProtNLM"/>
    </source>
</evidence>
<name>A0A0G0W1B4_9BACT</name>
<evidence type="ECO:0000313" key="2">
    <source>
        <dbReference type="Proteomes" id="UP000034292"/>
    </source>
</evidence>
<protein>
    <recommendedName>
        <fullName evidence="3">Phage-Barnase-EndoU-ColicinE5/D-RelE like nuclease 3 domain-containing protein</fullName>
    </recommendedName>
</protein>
<dbReference type="AlphaFoldDB" id="A0A0G0W1B4"/>
<comment type="caution">
    <text evidence="1">The sequence shown here is derived from an EMBL/GenBank/DDBJ whole genome shotgun (WGS) entry which is preliminary data.</text>
</comment>
<accession>A0A0G0W1B4</accession>
<gene>
    <name evidence="1" type="ORF">UU23_C0003G0008</name>
</gene>
<proteinExistence type="predicted"/>
<reference evidence="1 2" key="1">
    <citation type="journal article" date="2015" name="Nature">
        <title>rRNA introns, odd ribosomes, and small enigmatic genomes across a large radiation of phyla.</title>
        <authorList>
            <person name="Brown C.T."/>
            <person name="Hug L.A."/>
            <person name="Thomas B.C."/>
            <person name="Sharon I."/>
            <person name="Castelle C.J."/>
            <person name="Singh A."/>
            <person name="Wilkins M.J."/>
            <person name="Williams K.H."/>
            <person name="Banfield J.F."/>
        </authorList>
    </citation>
    <scope>NUCLEOTIDE SEQUENCE [LARGE SCALE GENOMIC DNA]</scope>
</reference>
<dbReference type="Proteomes" id="UP000034292">
    <property type="component" value="Unassembled WGS sequence"/>
</dbReference>
<dbReference type="STRING" id="1618408.UU23_C0003G0008"/>
<organism evidence="1 2">
    <name type="scientific">Candidatus Curtissbacteria bacterium GW2011_GWA1_40_9</name>
    <dbReference type="NCBI Taxonomy" id="1618408"/>
    <lineage>
        <taxon>Bacteria</taxon>
        <taxon>Candidatus Curtissiibacteriota</taxon>
    </lineage>
</organism>
<evidence type="ECO:0000313" key="1">
    <source>
        <dbReference type="EMBL" id="KKR78110.1"/>
    </source>
</evidence>